<reference evidence="3" key="1">
    <citation type="submission" date="2019-04" db="EMBL/GenBank/DDBJ databases">
        <title>Nocardioides xinjiangensis sp. nov.</title>
        <authorList>
            <person name="Liu S."/>
        </authorList>
    </citation>
    <scope>NUCLEOTIDE SEQUENCE [LARGE SCALE GENOMIC DNA]</scope>
    <source>
        <strain evidence="3">18</strain>
    </source>
</reference>
<proteinExistence type="predicted"/>
<feature type="domain" description="ScoMcrA-like SRA" evidence="1">
    <location>
        <begin position="9"/>
        <end position="98"/>
    </location>
</feature>
<evidence type="ECO:0000313" key="2">
    <source>
        <dbReference type="EMBL" id="THV43488.1"/>
    </source>
</evidence>
<dbReference type="InterPro" id="IPR058712">
    <property type="entry name" value="SRA_ScoMcrA"/>
</dbReference>
<gene>
    <name evidence="2" type="ORF">FAB82_00015</name>
</gene>
<evidence type="ECO:0000259" key="1">
    <source>
        <dbReference type="Pfam" id="PF26348"/>
    </source>
</evidence>
<accession>A0A4S8QGB2</accession>
<keyword evidence="3" id="KW-1185">Reference proteome</keyword>
<dbReference type="OrthoDB" id="4939521at2"/>
<dbReference type="EMBL" id="STGY01000001">
    <property type="protein sequence ID" value="THV43488.1"/>
    <property type="molecule type" value="Genomic_DNA"/>
</dbReference>
<comment type="caution">
    <text evidence="2">The sequence shown here is derived from an EMBL/GenBank/DDBJ whole genome shotgun (WGS) entry which is preliminary data.</text>
</comment>
<name>A0A4S8QGB2_9ACTN</name>
<dbReference type="AlphaFoldDB" id="A0A4S8QGB2"/>
<organism evidence="2 3">
    <name type="scientific">Glycomyces buryatensis</name>
    <dbReference type="NCBI Taxonomy" id="2570927"/>
    <lineage>
        <taxon>Bacteria</taxon>
        <taxon>Bacillati</taxon>
        <taxon>Actinomycetota</taxon>
        <taxon>Actinomycetes</taxon>
        <taxon>Glycomycetales</taxon>
        <taxon>Glycomycetaceae</taxon>
        <taxon>Glycomyces</taxon>
    </lineage>
</organism>
<sequence>MGDEAIALGQKYTRQEVRAVYGGGLFTGIVLCKDCVLIYADLEEGPKHGYRDGWSADADEFGPVFEYSAEGKTGNQGLSGINKRVLRHREQHRVLRVLIADGTVPGGDAKLHRYIGEFELDRMKPYTVVQAPDGEGTIRDLITFRLRPLGETYQAGIDFMRPAIETTVITLDLRPDEHGVEATTVEAVELESNSGEPITRESVARTDMQRREAELIDRYTAFLKANGHVAKRKRITIEGVPASFLTDVHDETDNVLYEAKSRASRDLIRLAIGQLHDYQRNVRARRTAVLLPEAPIEDLRELIESQGMAVVYEENGTFVGWPVELDAE</sequence>
<reference evidence="2 3" key="2">
    <citation type="submission" date="2019-05" db="EMBL/GenBank/DDBJ databases">
        <title>Glycomyces buryatensis sp. nov.</title>
        <authorList>
            <person name="Nikitina E."/>
        </authorList>
    </citation>
    <scope>NUCLEOTIDE SEQUENCE [LARGE SCALE GENOMIC DNA]</scope>
    <source>
        <strain evidence="2 3">18</strain>
    </source>
</reference>
<protein>
    <recommendedName>
        <fullName evidence="1">ScoMcrA-like SRA domain-containing protein</fullName>
    </recommendedName>
</protein>
<dbReference type="RefSeq" id="WP_136532486.1">
    <property type="nucleotide sequence ID" value="NZ_STGY01000001.1"/>
</dbReference>
<dbReference type="Proteomes" id="UP000308760">
    <property type="component" value="Unassembled WGS sequence"/>
</dbReference>
<evidence type="ECO:0000313" key="3">
    <source>
        <dbReference type="Proteomes" id="UP000308760"/>
    </source>
</evidence>
<dbReference type="Pfam" id="PF26348">
    <property type="entry name" value="SRA_ScoMcrA"/>
    <property type="match status" value="1"/>
</dbReference>